<sequence length="383" mass="44284">MIGVCIKYFHENYGGMLQAFATVKMLESRGIDYELIRYKKKLTIAEKVRFIPRLLNGILLNDKYEAFLKSQGMKKHPEFAKNDAVRMKAFEQFKNKAFTKLSPEFCGYKALCEGARRYDAVVTGSDQLWSPAGLPTNFYNLMFVSDEIRKISYASSFGVGQIPWYQKRRTANFLKRLDYISMRENRGSEIVKELTGLDVPVILDPVFNFNKEQWEKLIPVKKEMNEPYIFAYFLGANPEYRKQVQKLAESTGLKIVALRHMDQYVENDEAFGDYAPYDVAPDRFLNFIRGAEYVCTDSFHGTCFSIINEKKFMIFNRYANASATSKNSRIDSLCQNLGVSERRFSGDILEIQKDINYAEVTCKLKQLQKTTNQYIDTAFQGDI</sequence>
<name>A0A2A7B1H5_9FIRM</name>
<keyword evidence="2" id="KW-0808">Transferase</keyword>
<proteinExistence type="predicted"/>
<feature type="domain" description="Polysaccharide pyruvyl transferase" evidence="1">
    <location>
        <begin position="12"/>
        <end position="316"/>
    </location>
</feature>
<organism evidence="2 3">
    <name type="scientific">Faecalibacterium prausnitzii</name>
    <dbReference type="NCBI Taxonomy" id="853"/>
    <lineage>
        <taxon>Bacteria</taxon>
        <taxon>Bacillati</taxon>
        <taxon>Bacillota</taxon>
        <taxon>Clostridia</taxon>
        <taxon>Eubacteriales</taxon>
        <taxon>Oscillospiraceae</taxon>
        <taxon>Faecalibacterium</taxon>
    </lineage>
</organism>
<evidence type="ECO:0000259" key="1">
    <source>
        <dbReference type="Pfam" id="PF04230"/>
    </source>
</evidence>
<evidence type="ECO:0000313" key="3">
    <source>
        <dbReference type="Proteomes" id="UP000220480"/>
    </source>
</evidence>
<evidence type="ECO:0000313" key="2">
    <source>
        <dbReference type="EMBL" id="PDX85244.1"/>
    </source>
</evidence>
<protein>
    <submittedName>
        <fullName evidence="2">Polysaccharide pyruvyl transferase</fullName>
    </submittedName>
</protein>
<dbReference type="AlphaFoldDB" id="A0A2A7B1H5"/>
<accession>A0A2A7B1H5</accession>
<dbReference type="Pfam" id="PF04230">
    <property type="entry name" value="PS_pyruv_trans"/>
    <property type="match status" value="1"/>
</dbReference>
<gene>
    <name evidence="2" type="ORF">CGS59_01270</name>
</gene>
<dbReference type="EMBL" id="NMTZ01000002">
    <property type="protein sequence ID" value="PDX85244.1"/>
    <property type="molecule type" value="Genomic_DNA"/>
</dbReference>
<dbReference type="RefSeq" id="WP_097778593.1">
    <property type="nucleotide sequence ID" value="NZ_NMTZ01000002.1"/>
</dbReference>
<comment type="caution">
    <text evidence="2">The sequence shown here is derived from an EMBL/GenBank/DDBJ whole genome shotgun (WGS) entry which is preliminary data.</text>
</comment>
<dbReference type="InterPro" id="IPR007345">
    <property type="entry name" value="Polysacch_pyruvyl_Trfase"/>
</dbReference>
<dbReference type="GO" id="GO:0016740">
    <property type="term" value="F:transferase activity"/>
    <property type="evidence" value="ECO:0007669"/>
    <property type="project" value="UniProtKB-KW"/>
</dbReference>
<dbReference type="Proteomes" id="UP000220480">
    <property type="component" value="Unassembled WGS sequence"/>
</dbReference>
<reference evidence="2 3" key="1">
    <citation type="journal article" date="2017" name="Front. Microbiol.">
        <title>New Insights into the Diversity of the Genus Faecalibacterium.</title>
        <authorList>
            <person name="Benevides L."/>
            <person name="Burman S."/>
            <person name="Martin R."/>
            <person name="Robert V."/>
            <person name="Thomas M."/>
            <person name="Miquel S."/>
            <person name="Chain F."/>
            <person name="Sokol H."/>
            <person name="Bermudez-Humaran L.G."/>
            <person name="Morrison M."/>
            <person name="Langella P."/>
            <person name="Azevedo V.A."/>
            <person name="Chatel J.M."/>
            <person name="Soares S."/>
        </authorList>
    </citation>
    <scope>NUCLEOTIDE SEQUENCE [LARGE SCALE GENOMIC DNA]</scope>
    <source>
        <strain evidence="2 3">CNCM I 4644</strain>
    </source>
</reference>